<sequence>MRIVEMKTVVVGTPWRELTFVELITDDGQRGLGEARMVNKTETLGACLAELAERYIIGTDPFDVERLAWRAHWEDYGRAGEITQSALACLDMACHDLMGKSLGVPVWKLLGGQFRDRVPAYANGWYQGERTPESFAAMASKVVGRGYRGLKVDPFGAATAELTRAELALATDIIAAVRDSVGPDVALMVEMHGRFTAATAVAAATAMAPYRPEWIEEPVPPYHNSALRQVRAGTSLPIATGERVHTVPEFREVFEAGTVDIVQADLTHIGGFTGLRKLANYADSYGLLMAPHNVAGPVATAANVHFAIACPNYKVLEHFNDFADPWVNDLVDQPCRVAEADGCFGLPTAPGLGVSLDYEAAAARPRTRVHFNLMRDGWQLRDELTT</sequence>
<dbReference type="SFLD" id="SFLDG00179">
    <property type="entry name" value="mandelate_racemase"/>
    <property type="match status" value="1"/>
</dbReference>
<evidence type="ECO:0000313" key="4">
    <source>
        <dbReference type="Proteomes" id="UP000662857"/>
    </source>
</evidence>
<dbReference type="Gene3D" id="3.20.20.120">
    <property type="entry name" value="Enolase-like C-terminal domain"/>
    <property type="match status" value="1"/>
</dbReference>
<dbReference type="Pfam" id="PF13378">
    <property type="entry name" value="MR_MLE_C"/>
    <property type="match status" value="1"/>
</dbReference>
<dbReference type="InterPro" id="IPR036849">
    <property type="entry name" value="Enolase-like_C_sf"/>
</dbReference>
<reference evidence="3" key="1">
    <citation type="submission" date="2021-02" db="EMBL/GenBank/DDBJ databases">
        <title>Natrosporangium hydrolyticum gen. nov., sp. nov, a haloalkaliphilic actinobacterium from a soda solonchak soil.</title>
        <authorList>
            <person name="Sorokin D.Y."/>
            <person name="Khijniak T.V."/>
            <person name="Zakharycheva A.P."/>
            <person name="Boueva O.V."/>
            <person name="Ariskina E.V."/>
            <person name="Hahnke R.L."/>
            <person name="Bunk B."/>
            <person name="Sproer C."/>
            <person name="Schumann P."/>
            <person name="Evtushenko L.I."/>
            <person name="Kublanov I.V."/>
        </authorList>
    </citation>
    <scope>NUCLEOTIDE SEQUENCE</scope>
    <source>
        <strain evidence="3">DSM 106523</strain>
    </source>
</reference>
<dbReference type="SUPFAM" id="SSF51604">
    <property type="entry name" value="Enolase C-terminal domain-like"/>
    <property type="match status" value="1"/>
</dbReference>
<dbReference type="SFLD" id="SFLDS00001">
    <property type="entry name" value="Enolase"/>
    <property type="match status" value="1"/>
</dbReference>
<evidence type="ECO:0000256" key="1">
    <source>
        <dbReference type="ARBA" id="ARBA00023239"/>
    </source>
</evidence>
<dbReference type="AlphaFoldDB" id="A0A895Y4V9"/>
<dbReference type="InterPro" id="IPR013341">
    <property type="entry name" value="Mandelate_racemase_N_dom"/>
</dbReference>
<dbReference type="SUPFAM" id="SSF54826">
    <property type="entry name" value="Enolase N-terminal domain-like"/>
    <property type="match status" value="1"/>
</dbReference>
<dbReference type="Proteomes" id="UP000662857">
    <property type="component" value="Chromosome"/>
</dbReference>
<organism evidence="3 4">
    <name type="scientific">Natronosporangium hydrolyticum</name>
    <dbReference type="NCBI Taxonomy" id="2811111"/>
    <lineage>
        <taxon>Bacteria</taxon>
        <taxon>Bacillati</taxon>
        <taxon>Actinomycetota</taxon>
        <taxon>Actinomycetes</taxon>
        <taxon>Micromonosporales</taxon>
        <taxon>Micromonosporaceae</taxon>
        <taxon>Natronosporangium</taxon>
    </lineage>
</organism>
<keyword evidence="1" id="KW-0456">Lyase</keyword>
<keyword evidence="4" id="KW-1185">Reference proteome</keyword>
<dbReference type="InterPro" id="IPR029065">
    <property type="entry name" value="Enolase_C-like"/>
</dbReference>
<dbReference type="SMART" id="SM00922">
    <property type="entry name" value="MR_MLE"/>
    <property type="match status" value="1"/>
</dbReference>
<dbReference type="Gene3D" id="3.30.390.10">
    <property type="entry name" value="Enolase-like, N-terminal domain"/>
    <property type="match status" value="1"/>
</dbReference>
<dbReference type="GO" id="GO:0016829">
    <property type="term" value="F:lyase activity"/>
    <property type="evidence" value="ECO:0007669"/>
    <property type="project" value="UniProtKB-KW"/>
</dbReference>
<dbReference type="CDD" id="cd03316">
    <property type="entry name" value="MR_like"/>
    <property type="match status" value="1"/>
</dbReference>
<evidence type="ECO:0000313" key="3">
    <source>
        <dbReference type="EMBL" id="QSB12727.1"/>
    </source>
</evidence>
<dbReference type="Pfam" id="PF02746">
    <property type="entry name" value="MR_MLE_N"/>
    <property type="match status" value="1"/>
</dbReference>
<dbReference type="InterPro" id="IPR034593">
    <property type="entry name" value="DgoD-like"/>
</dbReference>
<dbReference type="RefSeq" id="WP_239674768.1">
    <property type="nucleotide sequence ID" value="NZ_CP070499.1"/>
</dbReference>
<feature type="domain" description="Mandelate racemase/muconate lactonizing enzyme C-terminal" evidence="2">
    <location>
        <begin position="132"/>
        <end position="237"/>
    </location>
</feature>
<dbReference type="InterPro" id="IPR029017">
    <property type="entry name" value="Enolase-like_N"/>
</dbReference>
<dbReference type="PANTHER" id="PTHR48080:SF2">
    <property type="entry name" value="D-GALACTONATE DEHYDRATASE"/>
    <property type="match status" value="1"/>
</dbReference>
<proteinExistence type="predicted"/>
<dbReference type="InterPro" id="IPR013342">
    <property type="entry name" value="Mandelate_racemase_C"/>
</dbReference>
<evidence type="ECO:0000259" key="2">
    <source>
        <dbReference type="SMART" id="SM00922"/>
    </source>
</evidence>
<accession>A0A895Y4V9</accession>
<dbReference type="KEGG" id="nhy:JQS43_13585"/>
<name>A0A895Y4V9_9ACTN</name>
<protein>
    <submittedName>
        <fullName evidence="3">Mandelate racemase/muconate lactonizing enzyme family protein</fullName>
    </submittedName>
</protein>
<gene>
    <name evidence="3" type="ORF">JQS43_13585</name>
</gene>
<dbReference type="EMBL" id="CP070499">
    <property type="protein sequence ID" value="QSB12727.1"/>
    <property type="molecule type" value="Genomic_DNA"/>
</dbReference>
<dbReference type="PANTHER" id="PTHR48080">
    <property type="entry name" value="D-GALACTONATE DEHYDRATASE-RELATED"/>
    <property type="match status" value="1"/>
</dbReference>